<comment type="caution">
    <text evidence="3">The sequence shown here is derived from an EMBL/GenBank/DDBJ whole genome shotgun (WGS) entry which is preliminary data.</text>
</comment>
<accession>A0A1F6DEM9</accession>
<reference evidence="3 4" key="1">
    <citation type="journal article" date="2016" name="Nat. Commun.">
        <title>Thousands of microbial genomes shed light on interconnected biogeochemical processes in an aquifer system.</title>
        <authorList>
            <person name="Anantharaman K."/>
            <person name="Brown C.T."/>
            <person name="Hug L.A."/>
            <person name="Sharon I."/>
            <person name="Castelle C.J."/>
            <person name="Probst A.J."/>
            <person name="Thomas B.C."/>
            <person name="Singh A."/>
            <person name="Wilkins M.J."/>
            <person name="Karaoz U."/>
            <person name="Brodie E.L."/>
            <person name="Williams K.H."/>
            <person name="Hubbard S.S."/>
            <person name="Banfield J.F."/>
        </authorList>
    </citation>
    <scope>NUCLEOTIDE SEQUENCE [LARGE SCALE GENOMIC DNA]</scope>
</reference>
<protein>
    <recommendedName>
        <fullName evidence="5">Damage-inducible protein J</fullName>
    </recommendedName>
</protein>
<dbReference type="Gene3D" id="1.10.1220.10">
    <property type="entry name" value="Met repressor-like"/>
    <property type="match status" value="1"/>
</dbReference>
<proteinExistence type="inferred from homology"/>
<dbReference type="AlphaFoldDB" id="A0A1F6DEM9"/>
<dbReference type="GO" id="GO:0006351">
    <property type="term" value="P:DNA-templated transcription"/>
    <property type="evidence" value="ECO:0007669"/>
    <property type="project" value="TreeGrafter"/>
</dbReference>
<dbReference type="InterPro" id="IPR007337">
    <property type="entry name" value="RelB/DinJ"/>
</dbReference>
<evidence type="ECO:0000313" key="3">
    <source>
        <dbReference type="EMBL" id="OGG59851.1"/>
    </source>
</evidence>
<dbReference type="GO" id="GO:0006355">
    <property type="term" value="P:regulation of DNA-templated transcription"/>
    <property type="evidence" value="ECO:0007669"/>
    <property type="project" value="InterPro"/>
</dbReference>
<dbReference type="PANTHER" id="PTHR38781">
    <property type="entry name" value="ANTITOXIN DINJ-RELATED"/>
    <property type="match status" value="1"/>
</dbReference>
<dbReference type="Proteomes" id="UP000176377">
    <property type="component" value="Unassembled WGS sequence"/>
</dbReference>
<keyword evidence="2" id="KW-1277">Toxin-antitoxin system</keyword>
<dbReference type="Pfam" id="PF04221">
    <property type="entry name" value="RelB"/>
    <property type="match status" value="1"/>
</dbReference>
<dbReference type="PANTHER" id="PTHR38781:SF1">
    <property type="entry name" value="ANTITOXIN DINJ-RELATED"/>
    <property type="match status" value="1"/>
</dbReference>
<comment type="similarity">
    <text evidence="1">Belongs to the RelB/DinJ antitoxin family.</text>
</comment>
<evidence type="ECO:0000256" key="2">
    <source>
        <dbReference type="ARBA" id="ARBA00022649"/>
    </source>
</evidence>
<sequence>MTTIQIRIDEKTKRKARKVFHKMGLDVSSGIKLYLAQVAREDALPFFPGKPLKPTKRLKRIFEQAEAEWREGRMHGPFQNAKSLLKALHS</sequence>
<dbReference type="InterPro" id="IPR013321">
    <property type="entry name" value="Arc_rbn_hlx_hlx"/>
</dbReference>
<evidence type="ECO:0008006" key="5">
    <source>
        <dbReference type="Google" id="ProtNLM"/>
    </source>
</evidence>
<gene>
    <name evidence="3" type="ORF">A2765_04675</name>
</gene>
<evidence type="ECO:0000256" key="1">
    <source>
        <dbReference type="ARBA" id="ARBA00010562"/>
    </source>
</evidence>
<dbReference type="NCBIfam" id="TIGR02384">
    <property type="entry name" value="RelB_DinJ"/>
    <property type="match status" value="1"/>
</dbReference>
<evidence type="ECO:0000313" key="4">
    <source>
        <dbReference type="Proteomes" id="UP000176377"/>
    </source>
</evidence>
<organism evidence="3 4">
    <name type="scientific">Candidatus Kaiserbacteria bacterium RIFCSPHIGHO2_01_FULL_56_24</name>
    <dbReference type="NCBI Taxonomy" id="1798487"/>
    <lineage>
        <taxon>Bacteria</taxon>
        <taxon>Candidatus Kaiseribacteriota</taxon>
    </lineage>
</organism>
<dbReference type="EMBL" id="MFLA01000016">
    <property type="protein sequence ID" value="OGG59851.1"/>
    <property type="molecule type" value="Genomic_DNA"/>
</dbReference>
<name>A0A1F6DEM9_9BACT</name>